<evidence type="ECO:0008006" key="3">
    <source>
        <dbReference type="Google" id="ProtNLM"/>
    </source>
</evidence>
<comment type="caution">
    <text evidence="1">The sequence shown here is derived from an EMBL/GenBank/DDBJ whole genome shotgun (WGS) entry which is preliminary data.</text>
</comment>
<dbReference type="PANTHER" id="PTHR39186">
    <property type="entry name" value="DUF2071 FAMILY PROTEIN"/>
    <property type="match status" value="1"/>
</dbReference>
<accession>A0A6N7Z2E6</accession>
<evidence type="ECO:0000313" key="2">
    <source>
        <dbReference type="Proteomes" id="UP000440096"/>
    </source>
</evidence>
<evidence type="ECO:0000313" key="1">
    <source>
        <dbReference type="EMBL" id="MTD55813.1"/>
    </source>
</evidence>
<dbReference type="PANTHER" id="PTHR39186:SF1">
    <property type="entry name" value="DUF2071 DOMAIN-CONTAINING PROTEIN"/>
    <property type="match status" value="1"/>
</dbReference>
<keyword evidence="2" id="KW-1185">Reference proteome</keyword>
<dbReference type="EMBL" id="WMBA01000026">
    <property type="protein sequence ID" value="MTD55813.1"/>
    <property type="molecule type" value="Genomic_DNA"/>
</dbReference>
<dbReference type="AlphaFoldDB" id="A0A6N7Z2E6"/>
<dbReference type="RefSeq" id="WP_154758007.1">
    <property type="nucleotide sequence ID" value="NZ_WMBA01000026.1"/>
</dbReference>
<dbReference type="Pfam" id="PF09844">
    <property type="entry name" value="DUF2071"/>
    <property type="match status" value="1"/>
</dbReference>
<sequence length="249" mass="27825">MTFTGTPRKAPRWYHATTELDDFAIVSYRVDPAGLARHLPAHVVPETFTFEDGTTAALISAVAFKDRDFRFRGLPAVTMSCGQINYRAYVRAYGTTGVWFFGTSLDHALVAIPRTVWGMPWTRSRIGISSAPDRWRMSASDVSGESHCELVATGEPLGALDGFPDVDRMLRLLTHPTDGWYRRRAGGVGHYSIWHDVMAPNPYQVVSARLTFFEQLGLIEPTSLPHSALVQPTVHFDIHTPPRRMPAEK</sequence>
<reference evidence="1 2" key="1">
    <citation type="submission" date="2019-11" db="EMBL/GenBank/DDBJ databases">
        <title>Draft genome of Amycolatopsis RM579.</title>
        <authorList>
            <person name="Duangmal K."/>
            <person name="Mingma R."/>
        </authorList>
    </citation>
    <scope>NUCLEOTIDE SEQUENCE [LARGE SCALE GENOMIC DNA]</scope>
    <source>
        <strain evidence="1 2">RM579</strain>
    </source>
</reference>
<organism evidence="1 2">
    <name type="scientific">Amycolatopsis pithecellobii</name>
    <dbReference type="NCBI Taxonomy" id="664692"/>
    <lineage>
        <taxon>Bacteria</taxon>
        <taxon>Bacillati</taxon>
        <taxon>Actinomycetota</taxon>
        <taxon>Actinomycetes</taxon>
        <taxon>Pseudonocardiales</taxon>
        <taxon>Pseudonocardiaceae</taxon>
        <taxon>Amycolatopsis</taxon>
    </lineage>
</organism>
<proteinExistence type="predicted"/>
<gene>
    <name evidence="1" type="ORF">GKO32_17795</name>
</gene>
<dbReference type="InterPro" id="IPR018644">
    <property type="entry name" value="DUF2071"/>
</dbReference>
<dbReference type="Proteomes" id="UP000440096">
    <property type="component" value="Unassembled WGS sequence"/>
</dbReference>
<name>A0A6N7Z2E6_9PSEU</name>
<dbReference type="OrthoDB" id="5707016at2"/>
<protein>
    <recommendedName>
        <fullName evidence="3">DUF2071 domain-containing protein</fullName>
    </recommendedName>
</protein>